<feature type="compositionally biased region" description="Gly residues" evidence="1">
    <location>
        <begin position="205"/>
        <end position="229"/>
    </location>
</feature>
<reference evidence="2 3" key="1">
    <citation type="submission" date="2019-02" db="EMBL/GenBank/DDBJ databases">
        <title>Sequencing the genomes of 1000 actinobacteria strains.</title>
        <authorList>
            <person name="Klenk H.-P."/>
        </authorList>
    </citation>
    <scope>NUCLEOTIDE SEQUENCE [LARGE SCALE GENOMIC DNA]</scope>
    <source>
        <strain evidence="2 3">DSM 45612</strain>
    </source>
</reference>
<dbReference type="OrthoDB" id="3390360at2"/>
<feature type="region of interest" description="Disordered" evidence="1">
    <location>
        <begin position="386"/>
        <end position="455"/>
    </location>
</feature>
<feature type="compositionally biased region" description="Low complexity" evidence="1">
    <location>
        <begin position="262"/>
        <end position="278"/>
    </location>
</feature>
<gene>
    <name evidence="2" type="ORF">EV384_1375</name>
</gene>
<proteinExistence type="predicted"/>
<name>A0A4Q8B5V2_9ACTN</name>
<evidence type="ECO:0008006" key="4">
    <source>
        <dbReference type="Google" id="ProtNLM"/>
    </source>
</evidence>
<dbReference type="Gene3D" id="1.10.287.1060">
    <property type="entry name" value="ESAT-6-like"/>
    <property type="match status" value="1"/>
</dbReference>
<sequence>MADWEQMAREVLVAGRPDKVQSAALGWKELLKNIGQVQESLQQNVKDLGVVWKGPAYEAFKSHVEALAKQAGGLVDAAEKPGRDRVSIVTNLETAARQLQAAQDSMPIPSACVGDVLAARNGEVVIGAGLFETRVKADLMGSWPMEKIGELGDWVSGWFSDQEEDARKVYNGVNGDYQDRVLESPSGGPSGSVTSPRPDIPNLGTGPGTGGGGGVPGIGGTPSAGGLGGPSASAGKMPDLGSGGPSVGSSAHPDLTSGGGYTPSTGTGYTPSTGYPSTGTGGDYGTGLAGAGTATAPGLGSGFGSGGGLPGSTGLGGSAGGLGGGGLGGGGIGRAVSPGLPPMMGGGGMAGAGGRGAGGRAGAGKLGAGGKLGPGGMAPGMGGGMAGGGGRGAARGGAAGAAGGARGAGARGGTAGMGHGGGAGYGEEDNSRNTWLEEDEDIWGADSGGTPGILR</sequence>
<feature type="compositionally biased region" description="Low complexity" evidence="1">
    <location>
        <begin position="184"/>
        <end position="196"/>
    </location>
</feature>
<evidence type="ECO:0000256" key="1">
    <source>
        <dbReference type="SAM" id="MobiDB-lite"/>
    </source>
</evidence>
<evidence type="ECO:0000313" key="3">
    <source>
        <dbReference type="Proteomes" id="UP000294114"/>
    </source>
</evidence>
<feature type="region of interest" description="Disordered" evidence="1">
    <location>
        <begin position="177"/>
        <end position="281"/>
    </location>
</feature>
<accession>A0A4Q8B5V2</accession>
<feature type="compositionally biased region" description="Gly residues" evidence="1">
    <location>
        <begin position="446"/>
        <end position="455"/>
    </location>
</feature>
<dbReference type="Proteomes" id="UP000294114">
    <property type="component" value="Unassembled WGS sequence"/>
</dbReference>
<keyword evidence="3" id="KW-1185">Reference proteome</keyword>
<dbReference type="AlphaFoldDB" id="A0A4Q8B5V2"/>
<organism evidence="2 3">
    <name type="scientific">Micromonospora kangleipakensis</name>
    <dbReference type="NCBI Taxonomy" id="1077942"/>
    <lineage>
        <taxon>Bacteria</taxon>
        <taxon>Bacillati</taxon>
        <taxon>Actinomycetota</taxon>
        <taxon>Actinomycetes</taxon>
        <taxon>Micromonosporales</taxon>
        <taxon>Micromonosporaceae</taxon>
        <taxon>Micromonospora</taxon>
    </lineage>
</organism>
<dbReference type="EMBL" id="SHLD01000001">
    <property type="protein sequence ID" value="RZU72984.1"/>
    <property type="molecule type" value="Genomic_DNA"/>
</dbReference>
<feature type="compositionally biased region" description="Gly residues" evidence="1">
    <location>
        <begin position="386"/>
        <end position="425"/>
    </location>
</feature>
<evidence type="ECO:0000313" key="2">
    <source>
        <dbReference type="EMBL" id="RZU72984.1"/>
    </source>
</evidence>
<protein>
    <recommendedName>
        <fullName evidence="4">PPE family protein</fullName>
    </recommendedName>
</protein>
<dbReference type="RefSeq" id="WP_130331153.1">
    <property type="nucleotide sequence ID" value="NZ_SHLD01000001.1"/>
</dbReference>
<comment type="caution">
    <text evidence="2">The sequence shown here is derived from an EMBL/GenBank/DDBJ whole genome shotgun (WGS) entry which is preliminary data.</text>
</comment>